<dbReference type="PATRIC" id="fig|466.6.peg.1770"/>
<reference evidence="2 3" key="1">
    <citation type="submission" date="2015-11" db="EMBL/GenBank/DDBJ databases">
        <title>Genomic analysis of 38 Legionella species identifies large and diverse effector repertoires.</title>
        <authorList>
            <person name="Burstein D."/>
            <person name="Amaro F."/>
            <person name="Zusman T."/>
            <person name="Lifshitz Z."/>
            <person name="Cohen O."/>
            <person name="Gilbert J.A."/>
            <person name="Pupko T."/>
            <person name="Shuman H.A."/>
            <person name="Segal G."/>
        </authorList>
    </citation>
    <scope>NUCLEOTIDE SEQUENCE [LARGE SCALE GENOMIC DNA]</scope>
    <source>
        <strain evidence="2 3">PX-1-G2-E2</strain>
    </source>
</reference>
<evidence type="ECO:0000313" key="3">
    <source>
        <dbReference type="Proteomes" id="UP000054908"/>
    </source>
</evidence>
<organism evidence="2 3">
    <name type="scientific">Legionella maceachernii</name>
    <dbReference type="NCBI Taxonomy" id="466"/>
    <lineage>
        <taxon>Bacteria</taxon>
        <taxon>Pseudomonadati</taxon>
        <taxon>Pseudomonadota</taxon>
        <taxon>Gammaproteobacteria</taxon>
        <taxon>Legionellales</taxon>
        <taxon>Legionellaceae</taxon>
        <taxon>Legionella</taxon>
    </lineage>
</organism>
<dbReference type="RefSeq" id="WP_058452440.1">
    <property type="nucleotide sequence ID" value="NZ_CAAAIB010000004.1"/>
</dbReference>
<evidence type="ECO:0000313" key="2">
    <source>
        <dbReference type="EMBL" id="KTD25910.1"/>
    </source>
</evidence>
<proteinExistence type="predicted"/>
<comment type="caution">
    <text evidence="2">The sequence shown here is derived from an EMBL/GenBank/DDBJ whole genome shotgun (WGS) entry which is preliminary data.</text>
</comment>
<dbReference type="OrthoDB" id="5659347at2"/>
<sequence length="179" mass="20276">MKNPASFFAAMKKDYASLERFRNPDNPFAVERAKKTIEFIFAAPYLPDDCPKELKENIEHQAKVSNNLLAEIVDCNLGAQLKAAQALLEEQTQKFNSYAELYKKGLVSDSQVLDQLVQESSKTADLVYQLVENLNAQKKEILSMAKSAAALKQERRKEKDYSPEDDTDEILETSLTIRP</sequence>
<dbReference type="AlphaFoldDB" id="A0A0W0W1X0"/>
<gene>
    <name evidence="2" type="ORF">Lmac_1681</name>
</gene>
<feature type="region of interest" description="Disordered" evidence="1">
    <location>
        <begin position="154"/>
        <end position="179"/>
    </location>
</feature>
<keyword evidence="3" id="KW-1185">Reference proteome</keyword>
<accession>A0A0W0W1X0</accession>
<name>A0A0W0W1X0_9GAMM</name>
<evidence type="ECO:0000256" key="1">
    <source>
        <dbReference type="SAM" id="MobiDB-lite"/>
    </source>
</evidence>
<dbReference type="EMBL" id="LNYL01000042">
    <property type="protein sequence ID" value="KTD25910.1"/>
    <property type="molecule type" value="Genomic_DNA"/>
</dbReference>
<protein>
    <submittedName>
        <fullName evidence="2">Uncharacterized protein</fullName>
    </submittedName>
</protein>
<dbReference type="Proteomes" id="UP000054908">
    <property type="component" value="Unassembled WGS sequence"/>
</dbReference>